<dbReference type="InterPro" id="IPR017871">
    <property type="entry name" value="ABC_transporter-like_CS"/>
</dbReference>
<proteinExistence type="predicted"/>
<protein>
    <submittedName>
        <fullName evidence="11">Fe(3+) dicitrate transport ATP-binding protein FecE</fullName>
    </submittedName>
</protein>
<keyword evidence="9" id="KW-0472">Membrane</keyword>
<comment type="caution">
    <text evidence="11">The sequence shown here is derived from an EMBL/GenBank/DDBJ whole genome shotgun (WGS) entry which is preliminary data.</text>
</comment>
<evidence type="ECO:0000256" key="1">
    <source>
        <dbReference type="ARBA" id="ARBA00004202"/>
    </source>
</evidence>
<evidence type="ECO:0000256" key="8">
    <source>
        <dbReference type="ARBA" id="ARBA00023065"/>
    </source>
</evidence>
<evidence type="ECO:0000256" key="2">
    <source>
        <dbReference type="ARBA" id="ARBA00022448"/>
    </source>
</evidence>
<reference evidence="11 12" key="1">
    <citation type="journal article" date="2021" name="bioRxiv">
        <title>Unique metabolic strategies in Hadean analogues reveal hints for primordial physiology.</title>
        <authorList>
            <person name="Nobu M.K."/>
            <person name="Nakai R."/>
            <person name="Tamazawa S."/>
            <person name="Mori H."/>
            <person name="Toyoda A."/>
            <person name="Ijiri A."/>
            <person name="Suzuki S."/>
            <person name="Kurokawa K."/>
            <person name="Kamagata Y."/>
            <person name="Tamaki H."/>
        </authorList>
    </citation>
    <scope>NUCLEOTIDE SEQUENCE [LARGE SCALE GENOMIC DNA]</scope>
    <source>
        <strain evidence="11">BS525</strain>
    </source>
</reference>
<dbReference type="PANTHER" id="PTHR42771">
    <property type="entry name" value="IRON(3+)-HYDROXAMATE IMPORT ATP-BINDING PROTEIN FHUC"/>
    <property type="match status" value="1"/>
</dbReference>
<dbReference type="InterPro" id="IPR003593">
    <property type="entry name" value="AAA+_ATPase"/>
</dbReference>
<evidence type="ECO:0000256" key="6">
    <source>
        <dbReference type="ARBA" id="ARBA00022840"/>
    </source>
</evidence>
<evidence type="ECO:0000313" key="11">
    <source>
        <dbReference type="EMBL" id="MBT9144184.1"/>
    </source>
</evidence>
<dbReference type="InterPro" id="IPR003439">
    <property type="entry name" value="ABC_transporter-like_ATP-bd"/>
</dbReference>
<evidence type="ECO:0000313" key="12">
    <source>
        <dbReference type="Proteomes" id="UP000811545"/>
    </source>
</evidence>
<dbReference type="FunFam" id="3.40.50.300:FF:000134">
    <property type="entry name" value="Iron-enterobactin ABC transporter ATP-binding protein"/>
    <property type="match status" value="1"/>
</dbReference>
<keyword evidence="4" id="KW-0410">Iron transport</keyword>
<dbReference type="GO" id="GO:0006826">
    <property type="term" value="P:iron ion transport"/>
    <property type="evidence" value="ECO:0007669"/>
    <property type="project" value="UniProtKB-KW"/>
</dbReference>
<feature type="domain" description="ABC transporter" evidence="10">
    <location>
        <begin position="2"/>
        <end position="238"/>
    </location>
</feature>
<evidence type="ECO:0000256" key="7">
    <source>
        <dbReference type="ARBA" id="ARBA00023004"/>
    </source>
</evidence>
<dbReference type="Gene3D" id="3.40.50.300">
    <property type="entry name" value="P-loop containing nucleotide triphosphate hydrolases"/>
    <property type="match status" value="1"/>
</dbReference>
<keyword evidence="5" id="KW-0547">Nucleotide-binding</keyword>
<dbReference type="PANTHER" id="PTHR42771:SF2">
    <property type="entry name" value="IRON(3+)-HYDROXAMATE IMPORT ATP-BINDING PROTEIN FHUC"/>
    <property type="match status" value="1"/>
</dbReference>
<sequence>MLELDEIFFHYRNERWVLQDLSLRIKEGYKRVGIVGENGSGKSTLLKIIARILQPQKGNLFYKGKDLREYSSRELAKLVSFLGPGNHLELGITVLELAKLGRYPYLSFMSPLSREDWRIIDWALEITDMERFKHKFLIELSSGEKQRARLARALVQDTNLLLLDEPTTFLDPRHWVKLLEVLKDVSKQRFILIASHDLSFLRLFAEHIYCLKEGRLVYDGEPYSFWDSSFFIQAFGVEPEILKPESSILNSSHKG</sequence>
<evidence type="ECO:0000259" key="10">
    <source>
        <dbReference type="PROSITE" id="PS50893"/>
    </source>
</evidence>
<dbReference type="GO" id="GO:0005886">
    <property type="term" value="C:plasma membrane"/>
    <property type="evidence" value="ECO:0007669"/>
    <property type="project" value="UniProtKB-SubCell"/>
</dbReference>
<dbReference type="GO" id="GO:0005524">
    <property type="term" value="F:ATP binding"/>
    <property type="evidence" value="ECO:0007669"/>
    <property type="project" value="UniProtKB-KW"/>
</dbReference>
<accession>A0A9E2BFU1</accession>
<name>A0A9E2BFU1_PSYF1</name>
<dbReference type="Proteomes" id="UP000811545">
    <property type="component" value="Unassembled WGS sequence"/>
</dbReference>
<dbReference type="PROSITE" id="PS50893">
    <property type="entry name" value="ABC_TRANSPORTER_2"/>
    <property type="match status" value="1"/>
</dbReference>
<dbReference type="AlphaFoldDB" id="A0A9E2BFU1"/>
<keyword evidence="6 11" id="KW-0067">ATP-binding</keyword>
<evidence type="ECO:0000256" key="3">
    <source>
        <dbReference type="ARBA" id="ARBA00022475"/>
    </source>
</evidence>
<evidence type="ECO:0000256" key="5">
    <source>
        <dbReference type="ARBA" id="ARBA00022741"/>
    </source>
</evidence>
<evidence type="ECO:0000256" key="9">
    <source>
        <dbReference type="ARBA" id="ARBA00023136"/>
    </source>
</evidence>
<dbReference type="GO" id="GO:0016887">
    <property type="term" value="F:ATP hydrolysis activity"/>
    <property type="evidence" value="ECO:0007669"/>
    <property type="project" value="InterPro"/>
</dbReference>
<dbReference type="PROSITE" id="PS00211">
    <property type="entry name" value="ABC_TRANSPORTER_1"/>
    <property type="match status" value="1"/>
</dbReference>
<dbReference type="CDD" id="cd03214">
    <property type="entry name" value="ABC_Iron-Siderophores_B12_Hemin"/>
    <property type="match status" value="1"/>
</dbReference>
<keyword evidence="2" id="KW-0813">Transport</keyword>
<evidence type="ECO:0000256" key="4">
    <source>
        <dbReference type="ARBA" id="ARBA00022496"/>
    </source>
</evidence>
<dbReference type="SUPFAM" id="SSF52540">
    <property type="entry name" value="P-loop containing nucleoside triphosphate hydrolases"/>
    <property type="match status" value="1"/>
</dbReference>
<dbReference type="InterPro" id="IPR051535">
    <property type="entry name" value="Siderophore_ABC-ATPase"/>
</dbReference>
<dbReference type="InterPro" id="IPR027417">
    <property type="entry name" value="P-loop_NTPase"/>
</dbReference>
<dbReference type="EMBL" id="QLTW01000001">
    <property type="protein sequence ID" value="MBT9144184.1"/>
    <property type="molecule type" value="Genomic_DNA"/>
</dbReference>
<dbReference type="Pfam" id="PF00005">
    <property type="entry name" value="ABC_tran"/>
    <property type="match status" value="1"/>
</dbReference>
<keyword evidence="8" id="KW-0406">Ion transport</keyword>
<organism evidence="11 12">
    <name type="scientific">Psychracetigena formicireducens</name>
    <dbReference type="NCBI Taxonomy" id="2986056"/>
    <lineage>
        <taxon>Bacteria</taxon>
        <taxon>Bacillati</taxon>
        <taxon>Candidatus Lithacetigenota</taxon>
        <taxon>Candidatus Psychracetigena</taxon>
    </lineage>
</organism>
<keyword evidence="3" id="KW-1003">Cell membrane</keyword>
<comment type="subcellular location">
    <subcellularLocation>
        <location evidence="1">Cell membrane</location>
        <topology evidence="1">Peripheral membrane protein</topology>
    </subcellularLocation>
</comment>
<keyword evidence="7" id="KW-0408">Iron</keyword>
<dbReference type="SMART" id="SM00382">
    <property type="entry name" value="AAA"/>
    <property type="match status" value="1"/>
</dbReference>
<gene>
    <name evidence="11" type="primary">fecE</name>
    <name evidence="11" type="ORF">DDT42_00016</name>
</gene>